<organism evidence="2">
    <name type="scientific">Zea mays</name>
    <name type="common">Maize</name>
    <dbReference type="NCBI Taxonomy" id="4577"/>
    <lineage>
        <taxon>Eukaryota</taxon>
        <taxon>Viridiplantae</taxon>
        <taxon>Streptophyta</taxon>
        <taxon>Embryophyta</taxon>
        <taxon>Tracheophyta</taxon>
        <taxon>Spermatophyta</taxon>
        <taxon>Magnoliopsida</taxon>
        <taxon>Liliopsida</taxon>
        <taxon>Poales</taxon>
        <taxon>Poaceae</taxon>
        <taxon>PACMAD clade</taxon>
        <taxon>Panicoideae</taxon>
        <taxon>Andropogonodae</taxon>
        <taxon>Andropogoneae</taxon>
        <taxon>Tripsacinae</taxon>
        <taxon>Zea</taxon>
    </lineage>
</organism>
<proteinExistence type="predicted"/>
<evidence type="ECO:0000313" key="2">
    <source>
        <dbReference type="EMBL" id="PWZ27211.1"/>
    </source>
</evidence>
<dbReference type="Gene3D" id="2.40.50.140">
    <property type="entry name" value="Nucleic acid-binding proteins"/>
    <property type="match status" value="1"/>
</dbReference>
<sequence>MPSSVTAFSLSAARYIMVIKVSDPTGEAWVSVFNEHVEKIISCSADELDRIRKEEGDDSYVLKLKEAT</sequence>
<dbReference type="Pfam" id="PF08646">
    <property type="entry name" value="Rep_fac-A_C"/>
    <property type="match status" value="1"/>
</dbReference>
<evidence type="ECO:0000259" key="1">
    <source>
        <dbReference type="Pfam" id="PF08646"/>
    </source>
</evidence>
<accession>A0A3L6F4H5</accession>
<dbReference type="EMBL" id="NCVQ01000005">
    <property type="protein sequence ID" value="PWZ27211.1"/>
    <property type="molecule type" value="Genomic_DNA"/>
</dbReference>
<dbReference type="GO" id="GO:0003677">
    <property type="term" value="F:DNA binding"/>
    <property type="evidence" value="ECO:0007669"/>
    <property type="project" value="UniProtKB-KW"/>
</dbReference>
<protein>
    <submittedName>
        <fullName evidence="2">Replication protein A DNA-binding subunit B</fullName>
    </submittedName>
</protein>
<dbReference type="Proteomes" id="UP000251960">
    <property type="component" value="Chromosome 4"/>
</dbReference>
<dbReference type="SUPFAM" id="SSF50249">
    <property type="entry name" value="Nucleic acid-binding proteins"/>
    <property type="match status" value="1"/>
</dbReference>
<dbReference type="InterPro" id="IPR012340">
    <property type="entry name" value="NA-bd_OB-fold"/>
</dbReference>
<reference evidence="2" key="1">
    <citation type="journal article" date="2018" name="Nat. Genet.">
        <title>Extensive intraspecific gene order and gene structural variations between Mo17 and other maize genomes.</title>
        <authorList>
            <person name="Sun S."/>
            <person name="Zhou Y."/>
            <person name="Chen J."/>
            <person name="Shi J."/>
            <person name="Zhao H."/>
            <person name="Zhao H."/>
            <person name="Song W."/>
            <person name="Zhang M."/>
            <person name="Cui Y."/>
            <person name="Dong X."/>
            <person name="Liu H."/>
            <person name="Ma X."/>
            <person name="Jiao Y."/>
            <person name="Wang B."/>
            <person name="Wei X."/>
            <person name="Stein J.C."/>
            <person name="Glaubitz J.C."/>
            <person name="Lu F."/>
            <person name="Yu G."/>
            <person name="Liang C."/>
            <person name="Fengler K."/>
            <person name="Li B."/>
            <person name="Rafalski A."/>
            <person name="Schnable P.S."/>
            <person name="Ware D.H."/>
            <person name="Buckler E.S."/>
            <person name="Lai J."/>
        </authorList>
    </citation>
    <scope>NUCLEOTIDE SEQUENCE [LARGE SCALE GENOMIC DNA]</scope>
    <source>
        <tissue evidence="2">Seedling</tissue>
    </source>
</reference>
<gene>
    <name evidence="2" type="primary">RPA1B_41</name>
    <name evidence="2" type="ORF">Zm00014a_024461</name>
</gene>
<name>A0A3L6F4H5_MAIZE</name>
<feature type="domain" description="Replication factor A C-terminal" evidence="1">
    <location>
        <begin position="12"/>
        <end position="57"/>
    </location>
</feature>
<dbReference type="AlphaFoldDB" id="A0A3L6F4H5"/>
<dbReference type="InterPro" id="IPR013955">
    <property type="entry name" value="Rep_factor-A_C"/>
</dbReference>
<keyword evidence="2" id="KW-0238">DNA-binding</keyword>
<comment type="caution">
    <text evidence="2">The sequence shown here is derived from an EMBL/GenBank/DDBJ whole genome shotgun (WGS) entry which is preliminary data.</text>
</comment>